<evidence type="ECO:0000256" key="3">
    <source>
        <dbReference type="ARBA" id="ARBA00022989"/>
    </source>
</evidence>
<dbReference type="GO" id="GO:0016020">
    <property type="term" value="C:membrane"/>
    <property type="evidence" value="ECO:0007669"/>
    <property type="project" value="UniProtKB-SubCell"/>
</dbReference>
<feature type="transmembrane region" description="Helical" evidence="5">
    <location>
        <begin position="94"/>
        <end position="115"/>
    </location>
</feature>
<feature type="transmembrane region" description="Helical" evidence="5">
    <location>
        <begin position="33"/>
        <end position="52"/>
    </location>
</feature>
<accession>A0A4R2CDV4</accession>
<reference evidence="6 7" key="1">
    <citation type="submission" date="2019-03" db="EMBL/GenBank/DDBJ databases">
        <title>Genomic Encyclopedia of Type Strains, Phase IV (KMG-IV): sequencing the most valuable type-strain genomes for metagenomic binning, comparative biology and taxonomic classification.</title>
        <authorList>
            <person name="Goeker M."/>
        </authorList>
    </citation>
    <scope>NUCLEOTIDE SEQUENCE [LARGE SCALE GENOMIC DNA]</scope>
    <source>
        <strain evidence="6 7">DSM 18401</strain>
    </source>
</reference>
<name>A0A4R2CDV4_SHIGR</name>
<keyword evidence="2 5" id="KW-0812">Transmembrane</keyword>
<dbReference type="Proteomes" id="UP000295351">
    <property type="component" value="Unassembled WGS sequence"/>
</dbReference>
<dbReference type="Pfam" id="PF07681">
    <property type="entry name" value="DoxX"/>
    <property type="match status" value="1"/>
</dbReference>
<comment type="caution">
    <text evidence="6">The sequence shown here is derived from an EMBL/GenBank/DDBJ whole genome shotgun (WGS) entry which is preliminary data.</text>
</comment>
<feature type="transmembrane region" description="Helical" evidence="5">
    <location>
        <begin position="64"/>
        <end position="88"/>
    </location>
</feature>
<evidence type="ECO:0000313" key="6">
    <source>
        <dbReference type="EMBL" id="TCN39007.1"/>
    </source>
</evidence>
<keyword evidence="7" id="KW-1185">Reference proteome</keyword>
<dbReference type="EMBL" id="SLVX01000018">
    <property type="protein sequence ID" value="TCN39007.1"/>
    <property type="molecule type" value="Genomic_DNA"/>
</dbReference>
<feature type="transmembrane region" description="Helical" evidence="5">
    <location>
        <begin position="127"/>
        <end position="146"/>
    </location>
</feature>
<comment type="subcellular location">
    <subcellularLocation>
        <location evidence="1">Membrane</location>
        <topology evidence="1">Multi-pass membrane protein</topology>
    </subcellularLocation>
</comment>
<proteinExistence type="predicted"/>
<keyword evidence="3 5" id="KW-1133">Transmembrane helix</keyword>
<gene>
    <name evidence="6" type="ORF">EV665_11893</name>
</gene>
<evidence type="ECO:0000313" key="7">
    <source>
        <dbReference type="Proteomes" id="UP000295351"/>
    </source>
</evidence>
<dbReference type="AlphaFoldDB" id="A0A4R2CDV4"/>
<sequence>MQNNKEMNVMPGTMEQRAARVCAPFVINHPVRWIALLGLCAAYIQGSVMKLFDFNGAIAEMEHFGLTPAAPIAAAVIFFELVCSAMVLSGFWRWIGALALAGFTLMATFIALRFWEMPPGMPRMMATNSFFEHLGLAGAFVLVAWYDLYRWKNGAKEDLS</sequence>
<evidence type="ECO:0000256" key="4">
    <source>
        <dbReference type="ARBA" id="ARBA00023136"/>
    </source>
</evidence>
<organism evidence="6 7">
    <name type="scientific">Shinella granuli</name>
    <dbReference type="NCBI Taxonomy" id="323621"/>
    <lineage>
        <taxon>Bacteria</taxon>
        <taxon>Pseudomonadati</taxon>
        <taxon>Pseudomonadota</taxon>
        <taxon>Alphaproteobacteria</taxon>
        <taxon>Hyphomicrobiales</taxon>
        <taxon>Rhizobiaceae</taxon>
        <taxon>Shinella</taxon>
    </lineage>
</organism>
<protein>
    <submittedName>
        <fullName evidence="6">Putative membrane protein YphA (DoxX/SURF4 family)</fullName>
    </submittedName>
</protein>
<evidence type="ECO:0000256" key="2">
    <source>
        <dbReference type="ARBA" id="ARBA00022692"/>
    </source>
</evidence>
<evidence type="ECO:0000256" key="5">
    <source>
        <dbReference type="SAM" id="Phobius"/>
    </source>
</evidence>
<evidence type="ECO:0000256" key="1">
    <source>
        <dbReference type="ARBA" id="ARBA00004141"/>
    </source>
</evidence>
<dbReference type="InterPro" id="IPR032808">
    <property type="entry name" value="DoxX"/>
</dbReference>
<keyword evidence="4 5" id="KW-0472">Membrane</keyword>